<sequence>MNTSTTWIGVTVGEVNFVTFFTNVSESDVLRNNGAIPWLEMTKNVLQDGLTLESSAPRPPLFDVEDMIVHMNHPSEYSSHARFEETLLDHLIHSPIGFHCPALEEVNSTWPSYHVMLSTGRVTRSGIYTMFNSKIVS</sequence>
<reference evidence="1 2" key="1">
    <citation type="journal article" date="2020" name="BMC Genomics">
        <title>Intraspecific diversification of the crop wild relative Brassica cretica Lam. using demographic model selection.</title>
        <authorList>
            <person name="Kioukis A."/>
            <person name="Michalopoulou V.A."/>
            <person name="Briers L."/>
            <person name="Pirintsos S."/>
            <person name="Studholme D.J."/>
            <person name="Pavlidis P."/>
            <person name="Sarris P.F."/>
        </authorList>
    </citation>
    <scope>NUCLEOTIDE SEQUENCE [LARGE SCALE GENOMIC DNA]</scope>
    <source>
        <strain evidence="2">cv. PFS-1207/04</strain>
    </source>
</reference>
<name>A0ABQ7BWX9_BRACR</name>
<protein>
    <submittedName>
        <fullName evidence="1">Uncharacterized protein</fullName>
    </submittedName>
</protein>
<organism evidence="1 2">
    <name type="scientific">Brassica cretica</name>
    <name type="common">Mustard</name>
    <dbReference type="NCBI Taxonomy" id="69181"/>
    <lineage>
        <taxon>Eukaryota</taxon>
        <taxon>Viridiplantae</taxon>
        <taxon>Streptophyta</taxon>
        <taxon>Embryophyta</taxon>
        <taxon>Tracheophyta</taxon>
        <taxon>Spermatophyta</taxon>
        <taxon>Magnoliopsida</taxon>
        <taxon>eudicotyledons</taxon>
        <taxon>Gunneridae</taxon>
        <taxon>Pentapetalae</taxon>
        <taxon>rosids</taxon>
        <taxon>malvids</taxon>
        <taxon>Brassicales</taxon>
        <taxon>Brassicaceae</taxon>
        <taxon>Brassiceae</taxon>
        <taxon>Brassica</taxon>
    </lineage>
</organism>
<dbReference type="Proteomes" id="UP000266723">
    <property type="component" value="Unassembled WGS sequence"/>
</dbReference>
<proteinExistence type="predicted"/>
<dbReference type="EMBL" id="QGKV02000832">
    <property type="protein sequence ID" value="KAF3544356.1"/>
    <property type="molecule type" value="Genomic_DNA"/>
</dbReference>
<gene>
    <name evidence="1" type="ORF">DY000_02000662</name>
</gene>
<evidence type="ECO:0000313" key="1">
    <source>
        <dbReference type="EMBL" id="KAF3544356.1"/>
    </source>
</evidence>
<accession>A0ABQ7BWX9</accession>
<comment type="caution">
    <text evidence="1">The sequence shown here is derived from an EMBL/GenBank/DDBJ whole genome shotgun (WGS) entry which is preliminary data.</text>
</comment>
<evidence type="ECO:0000313" key="2">
    <source>
        <dbReference type="Proteomes" id="UP000266723"/>
    </source>
</evidence>
<keyword evidence="2" id="KW-1185">Reference proteome</keyword>